<evidence type="ECO:0000313" key="3">
    <source>
        <dbReference type="Proteomes" id="UP000295210"/>
    </source>
</evidence>
<feature type="region of interest" description="Disordered" evidence="1">
    <location>
        <begin position="40"/>
        <end position="72"/>
    </location>
</feature>
<comment type="caution">
    <text evidence="2">The sequence shown here is derived from an EMBL/GenBank/DDBJ whole genome shotgun (WGS) entry which is preliminary data.</text>
</comment>
<dbReference type="EMBL" id="SMGK01000002">
    <property type="protein sequence ID" value="TCK74319.1"/>
    <property type="molecule type" value="Genomic_DNA"/>
</dbReference>
<dbReference type="Proteomes" id="UP000295210">
    <property type="component" value="Unassembled WGS sequence"/>
</dbReference>
<sequence>MTREQMIAAIDEELNRLQQVRMLLQNTTGFPQLTARIPSIAAGATKRRPLSPEARKKIADAQKRRWAKQKKA</sequence>
<dbReference type="OrthoDB" id="123522at2"/>
<evidence type="ECO:0000256" key="1">
    <source>
        <dbReference type="SAM" id="MobiDB-lite"/>
    </source>
</evidence>
<proteinExistence type="predicted"/>
<dbReference type="AlphaFoldDB" id="A0A4R1LCP0"/>
<protein>
    <submittedName>
        <fullName evidence="2">Uncharacterized protein</fullName>
    </submittedName>
</protein>
<gene>
    <name evidence="2" type="ORF">C7378_1941</name>
</gene>
<organism evidence="2 3">
    <name type="scientific">Acidipila rosea</name>
    <dbReference type="NCBI Taxonomy" id="768535"/>
    <lineage>
        <taxon>Bacteria</taxon>
        <taxon>Pseudomonadati</taxon>
        <taxon>Acidobacteriota</taxon>
        <taxon>Terriglobia</taxon>
        <taxon>Terriglobales</taxon>
        <taxon>Acidobacteriaceae</taxon>
        <taxon>Acidipila</taxon>
    </lineage>
</organism>
<name>A0A4R1LCP0_9BACT</name>
<evidence type="ECO:0000313" key="2">
    <source>
        <dbReference type="EMBL" id="TCK74319.1"/>
    </source>
</evidence>
<reference evidence="2 3" key="1">
    <citation type="submission" date="2019-03" db="EMBL/GenBank/DDBJ databases">
        <title>Genomic Encyclopedia of Type Strains, Phase IV (KMG-IV): sequencing the most valuable type-strain genomes for metagenomic binning, comparative biology and taxonomic classification.</title>
        <authorList>
            <person name="Goeker M."/>
        </authorList>
    </citation>
    <scope>NUCLEOTIDE SEQUENCE [LARGE SCALE GENOMIC DNA]</scope>
    <source>
        <strain evidence="2 3">DSM 103428</strain>
    </source>
</reference>
<dbReference type="RefSeq" id="WP_131995231.1">
    <property type="nucleotide sequence ID" value="NZ_SMGK01000002.1"/>
</dbReference>
<accession>A0A4R1LCP0</accession>
<feature type="compositionally biased region" description="Basic and acidic residues" evidence="1">
    <location>
        <begin position="53"/>
        <end position="63"/>
    </location>
</feature>
<keyword evidence="3" id="KW-1185">Reference proteome</keyword>